<keyword evidence="3" id="KW-1185">Reference proteome</keyword>
<gene>
    <name evidence="2" type="ORF">ASPCAL00074</name>
</gene>
<dbReference type="Gene3D" id="3.20.20.150">
    <property type="entry name" value="Divalent-metal-dependent TIM barrel enzymes"/>
    <property type="match status" value="1"/>
</dbReference>
<organism evidence="2 3">
    <name type="scientific">Aspergillus calidoustus</name>
    <dbReference type="NCBI Taxonomy" id="454130"/>
    <lineage>
        <taxon>Eukaryota</taxon>
        <taxon>Fungi</taxon>
        <taxon>Dikarya</taxon>
        <taxon>Ascomycota</taxon>
        <taxon>Pezizomycotina</taxon>
        <taxon>Eurotiomycetes</taxon>
        <taxon>Eurotiomycetidae</taxon>
        <taxon>Eurotiales</taxon>
        <taxon>Aspergillaceae</taxon>
        <taxon>Aspergillus</taxon>
        <taxon>Aspergillus subgen. Nidulantes</taxon>
    </lineage>
</organism>
<evidence type="ECO:0000313" key="3">
    <source>
        <dbReference type="Proteomes" id="UP000054771"/>
    </source>
</evidence>
<evidence type="ECO:0000313" key="2">
    <source>
        <dbReference type="EMBL" id="CEL00474.1"/>
    </source>
</evidence>
<dbReference type="PANTHER" id="PTHR12110:SF21">
    <property type="entry name" value="XYLOSE ISOMERASE-LIKE TIM BARREL DOMAIN-CONTAINING PROTEIN"/>
    <property type="match status" value="1"/>
</dbReference>
<feature type="domain" description="Xylose isomerase-like TIM barrel" evidence="1">
    <location>
        <begin position="24"/>
        <end position="327"/>
    </location>
</feature>
<dbReference type="STRING" id="454130.A0A0U5C0F5"/>
<dbReference type="InterPro" id="IPR050312">
    <property type="entry name" value="IolE/XylAMocC-like"/>
</dbReference>
<dbReference type="SUPFAM" id="SSF51658">
    <property type="entry name" value="Xylose isomerase-like"/>
    <property type="match status" value="1"/>
</dbReference>
<reference evidence="3" key="1">
    <citation type="journal article" date="2016" name="Genome Announc.">
        <title>Draft genome sequences of fungus Aspergillus calidoustus.</title>
        <authorList>
            <person name="Horn F."/>
            <person name="Linde J."/>
            <person name="Mattern D.J."/>
            <person name="Walther G."/>
            <person name="Guthke R."/>
            <person name="Scherlach K."/>
            <person name="Martin K."/>
            <person name="Brakhage A.A."/>
            <person name="Petzke L."/>
            <person name="Valiante V."/>
        </authorList>
    </citation>
    <scope>NUCLEOTIDE SEQUENCE [LARGE SCALE GENOMIC DNA]</scope>
    <source>
        <strain evidence="3">SF006504</strain>
    </source>
</reference>
<proteinExistence type="predicted"/>
<dbReference type="Proteomes" id="UP000054771">
    <property type="component" value="Unassembled WGS sequence"/>
</dbReference>
<accession>A0A0U5C0F5</accession>
<dbReference type="EMBL" id="CDMC01000001">
    <property type="protein sequence ID" value="CEL00474.1"/>
    <property type="molecule type" value="Genomic_DNA"/>
</dbReference>
<dbReference type="PANTHER" id="PTHR12110">
    <property type="entry name" value="HYDROXYPYRUVATE ISOMERASE"/>
    <property type="match status" value="1"/>
</dbReference>
<dbReference type="InterPro" id="IPR036237">
    <property type="entry name" value="Xyl_isomerase-like_sf"/>
</dbReference>
<dbReference type="OrthoDB" id="5360893at2759"/>
<protein>
    <recommendedName>
        <fullName evidence="1">Xylose isomerase-like TIM barrel domain-containing protein</fullName>
    </recommendedName>
</protein>
<dbReference type="AlphaFoldDB" id="A0A0U5C0F5"/>
<evidence type="ECO:0000259" key="1">
    <source>
        <dbReference type="Pfam" id="PF01261"/>
    </source>
</evidence>
<dbReference type="OMA" id="RPARMIW"/>
<dbReference type="Pfam" id="PF01261">
    <property type="entry name" value="AP_endonuc_2"/>
    <property type="match status" value="1"/>
</dbReference>
<sequence length="359" mass="39865">MPEFGIATLSLGTATVHPLEPRLRTAATHGYKHIDLFDECWAGYLAEHNLPSDPESRWKPTEENLAVARKLGHLVSSLGMKIACTQPLREIEGLLDPVERQAAFRRVKARFPFMRAFRTDLVFMCANIRADESATDHLDTVADDLRELGDAAAAFALADGGPMLKIGYEGLSWARRNTWKRTWEVVQRVNRANVGLVLDAFNILAVEFADPYNPDGSGRVHGDIDVAVRVLKSSMTDLVQAVPPEKIFFYQLADAQLMDPTTFLKPSDPKIPALLPWSRGHRLFPCEKERGGYLPVEIVTAAVLATGYGGPLSLEVFNRSLEEGGAQVVEGHATRGVVGLERLLKEVQRVEPFWERGRL</sequence>
<dbReference type="InterPro" id="IPR013022">
    <property type="entry name" value="Xyl_isomerase-like_TIM-brl"/>
</dbReference>
<name>A0A0U5C0F5_ASPCI</name>